<dbReference type="EMBL" id="BMAW01121856">
    <property type="protein sequence ID" value="GFT96083.1"/>
    <property type="molecule type" value="Genomic_DNA"/>
</dbReference>
<proteinExistence type="predicted"/>
<protein>
    <submittedName>
        <fullName evidence="1">Uncharacterized protein</fullName>
    </submittedName>
</protein>
<name>A0A8X6UCB2_NEPPI</name>
<dbReference type="Proteomes" id="UP000887013">
    <property type="component" value="Unassembled WGS sequence"/>
</dbReference>
<evidence type="ECO:0000313" key="2">
    <source>
        <dbReference type="Proteomes" id="UP000887013"/>
    </source>
</evidence>
<comment type="caution">
    <text evidence="1">The sequence shown here is derived from an EMBL/GenBank/DDBJ whole genome shotgun (WGS) entry which is preliminary data.</text>
</comment>
<evidence type="ECO:0000313" key="1">
    <source>
        <dbReference type="EMBL" id="GFT96083.1"/>
    </source>
</evidence>
<sequence>MEHFLTFKLLKKETSTGKPKNHWRYTKCHSQSITHSISSPIPYFELKGWRQLLAHYRFPPMVTKTVDGFAQSGATVTIFPSGKEEVKCISTTLG</sequence>
<gene>
    <name evidence="1" type="ORF">NPIL_32331</name>
</gene>
<reference evidence="1" key="1">
    <citation type="submission" date="2020-08" db="EMBL/GenBank/DDBJ databases">
        <title>Multicomponent nature underlies the extraordinary mechanical properties of spider dragline silk.</title>
        <authorList>
            <person name="Kono N."/>
            <person name="Nakamura H."/>
            <person name="Mori M."/>
            <person name="Yoshida Y."/>
            <person name="Ohtoshi R."/>
            <person name="Malay A.D."/>
            <person name="Moran D.A.P."/>
            <person name="Tomita M."/>
            <person name="Numata K."/>
            <person name="Arakawa K."/>
        </authorList>
    </citation>
    <scope>NUCLEOTIDE SEQUENCE</scope>
</reference>
<dbReference type="AlphaFoldDB" id="A0A8X6UCB2"/>
<organism evidence="1 2">
    <name type="scientific">Nephila pilipes</name>
    <name type="common">Giant wood spider</name>
    <name type="synonym">Nephila maculata</name>
    <dbReference type="NCBI Taxonomy" id="299642"/>
    <lineage>
        <taxon>Eukaryota</taxon>
        <taxon>Metazoa</taxon>
        <taxon>Ecdysozoa</taxon>
        <taxon>Arthropoda</taxon>
        <taxon>Chelicerata</taxon>
        <taxon>Arachnida</taxon>
        <taxon>Araneae</taxon>
        <taxon>Araneomorphae</taxon>
        <taxon>Entelegynae</taxon>
        <taxon>Araneoidea</taxon>
        <taxon>Nephilidae</taxon>
        <taxon>Nephila</taxon>
    </lineage>
</organism>
<accession>A0A8X6UCB2</accession>
<keyword evidence="2" id="KW-1185">Reference proteome</keyword>